<feature type="non-terminal residue" evidence="2">
    <location>
        <position position="224"/>
    </location>
</feature>
<feature type="non-terminal residue" evidence="2">
    <location>
        <position position="1"/>
    </location>
</feature>
<dbReference type="AlphaFoldDB" id="Q9RFJ3"/>
<protein>
    <submittedName>
        <fullName evidence="2">Serum opacity factor</fullName>
    </submittedName>
</protein>
<feature type="compositionally biased region" description="Low complexity" evidence="1">
    <location>
        <begin position="105"/>
        <end position="120"/>
    </location>
</feature>
<accession>Q9RFJ3</accession>
<gene>
    <name evidence="2" type="primary">sof448</name>
</gene>
<name>Q9RFJ3_STRPY</name>
<proteinExistence type="predicted"/>
<evidence type="ECO:0000313" key="2">
    <source>
        <dbReference type="EMBL" id="AAF23118.1"/>
    </source>
</evidence>
<feature type="compositionally biased region" description="Low complexity" evidence="1">
    <location>
        <begin position="11"/>
        <end position="98"/>
    </location>
</feature>
<organism evidence="2">
    <name type="scientific">Streptococcus pyogenes</name>
    <dbReference type="NCBI Taxonomy" id="1314"/>
    <lineage>
        <taxon>Bacteria</taxon>
        <taxon>Bacillati</taxon>
        <taxon>Bacillota</taxon>
        <taxon>Bacilli</taxon>
        <taxon>Lactobacillales</taxon>
        <taxon>Streptococcaceae</taxon>
        <taxon>Streptococcus</taxon>
    </lineage>
</organism>
<dbReference type="EMBL" id="AF191036">
    <property type="protein sequence ID" value="AAF23118.1"/>
    <property type="molecule type" value="Genomic_DNA"/>
</dbReference>
<reference evidence="2" key="1">
    <citation type="submission" date="1999-10" db="EMBL/GenBank/DDBJ databases">
        <title>Predictions of M serotype, anti-opacity factor type, and highly related strain sets based upon emm and sof sequence types.</title>
        <authorList>
            <person name="Beall B."/>
        </authorList>
    </citation>
    <scope>NUCLEOTIDE SEQUENCE</scope>
    <source>
        <strain evidence="2">SS1364</strain>
    </source>
</reference>
<evidence type="ECO:0000256" key="1">
    <source>
        <dbReference type="SAM" id="MobiDB-lite"/>
    </source>
</evidence>
<sequence>IAPTVLGQEVSASSSTESSTTTANTGTGTASGMTATTPSATTDTGEAAGSGTSSGTTVATTNGGSQSTQVAAETTPPPQAQTAVASSSSSSNATASSSSEEKTPKTATSSTPSTPVAASNNSNQVTGTEAEPQMMDVEQYKIKDENSSITVADKDKQLKIRRDIANPKDKDLFDVKREVKDNGDGTLDVTLKVMPKQIDEGADVMALLDVSQKMTDADFKNAKE</sequence>
<feature type="region of interest" description="Disordered" evidence="1">
    <location>
        <begin position="1"/>
        <end position="135"/>
    </location>
</feature>